<organism evidence="2 3">
    <name type="scientific">Paraburkholderia lycopersici</name>
    <dbReference type="NCBI Taxonomy" id="416944"/>
    <lineage>
        <taxon>Bacteria</taxon>
        <taxon>Pseudomonadati</taxon>
        <taxon>Pseudomonadota</taxon>
        <taxon>Betaproteobacteria</taxon>
        <taxon>Burkholderiales</taxon>
        <taxon>Burkholderiaceae</taxon>
        <taxon>Paraburkholderia</taxon>
    </lineage>
</organism>
<feature type="region of interest" description="Disordered" evidence="1">
    <location>
        <begin position="78"/>
        <end position="114"/>
    </location>
</feature>
<gene>
    <name evidence="2" type="ORF">SAMN05421548_13914</name>
</gene>
<evidence type="ECO:0000313" key="3">
    <source>
        <dbReference type="Proteomes" id="UP000198908"/>
    </source>
</evidence>
<feature type="region of interest" description="Disordered" evidence="1">
    <location>
        <begin position="193"/>
        <end position="248"/>
    </location>
</feature>
<protein>
    <submittedName>
        <fullName evidence="2">Uncharacterized protein</fullName>
    </submittedName>
</protein>
<reference evidence="3" key="1">
    <citation type="submission" date="2016-09" db="EMBL/GenBank/DDBJ databases">
        <authorList>
            <person name="Varghese N."/>
            <person name="Submissions S."/>
        </authorList>
    </citation>
    <scope>NUCLEOTIDE SEQUENCE [LARGE SCALE GENOMIC DNA]</scope>
    <source>
        <strain evidence="3">TNe-862</strain>
    </source>
</reference>
<proteinExistence type="predicted"/>
<sequence length="248" mass="28687">MLAAPARRAHLPRCSHTARPMQIARLLPPQQQGFAALRKPCCTRQWRTAEKRTAGKQPQIRSLHCRAEAHSVQFLLHDTSSRAPPPKLANDPYEGRDSKACSVGRTPHSPRRDELHSMQARTDIAFTPNDQQRNCMDAGCNICGDPHSKQRWKPTPRTEHCKRLYIARTHYAEQKERHQHCAPHYARPQRLRHINTGRPRMQQRRAERGAKAEQDKSVRYASRATIADRKRYRPSAEQQATKYMEGHY</sequence>
<accession>A0A1G7BET7</accession>
<feature type="compositionally biased region" description="Basic and acidic residues" evidence="1">
    <location>
        <begin position="204"/>
        <end position="218"/>
    </location>
</feature>
<evidence type="ECO:0000313" key="2">
    <source>
        <dbReference type="EMBL" id="SDE25601.1"/>
    </source>
</evidence>
<dbReference type="Proteomes" id="UP000198908">
    <property type="component" value="Unassembled WGS sequence"/>
</dbReference>
<name>A0A1G7BET7_9BURK</name>
<keyword evidence="3" id="KW-1185">Reference proteome</keyword>
<dbReference type="STRING" id="416944.SAMN05421548_13914"/>
<dbReference type="EMBL" id="FMYQ01000039">
    <property type="protein sequence ID" value="SDE25601.1"/>
    <property type="molecule type" value="Genomic_DNA"/>
</dbReference>
<dbReference type="AlphaFoldDB" id="A0A1G7BET7"/>
<evidence type="ECO:0000256" key="1">
    <source>
        <dbReference type="SAM" id="MobiDB-lite"/>
    </source>
</evidence>